<sequence>MLKTAPKIVFFLTGSSLLPMQCCGLVRVSFLFKHSFRFFSPIMSRSAT</sequence>
<dbReference type="EMBL" id="GBXM01100585">
    <property type="protein sequence ID" value="JAH07992.1"/>
    <property type="molecule type" value="Transcribed_RNA"/>
</dbReference>
<protein>
    <submittedName>
        <fullName evidence="1">Uncharacterized protein</fullName>
    </submittedName>
</protein>
<accession>A0A0E9PUN5</accession>
<name>A0A0E9PUN5_ANGAN</name>
<evidence type="ECO:0000313" key="1">
    <source>
        <dbReference type="EMBL" id="JAH07992.1"/>
    </source>
</evidence>
<reference evidence="1" key="2">
    <citation type="journal article" date="2015" name="Fish Shellfish Immunol.">
        <title>Early steps in the European eel (Anguilla anguilla)-Vibrio vulnificus interaction in the gills: Role of the RtxA13 toxin.</title>
        <authorList>
            <person name="Callol A."/>
            <person name="Pajuelo D."/>
            <person name="Ebbesson L."/>
            <person name="Teles M."/>
            <person name="MacKenzie S."/>
            <person name="Amaro C."/>
        </authorList>
    </citation>
    <scope>NUCLEOTIDE SEQUENCE</scope>
</reference>
<reference evidence="1" key="1">
    <citation type="submission" date="2014-11" db="EMBL/GenBank/DDBJ databases">
        <authorList>
            <person name="Amaro Gonzalez C."/>
        </authorList>
    </citation>
    <scope>NUCLEOTIDE SEQUENCE</scope>
</reference>
<proteinExistence type="predicted"/>
<organism evidence="1">
    <name type="scientific">Anguilla anguilla</name>
    <name type="common">European freshwater eel</name>
    <name type="synonym">Muraena anguilla</name>
    <dbReference type="NCBI Taxonomy" id="7936"/>
    <lineage>
        <taxon>Eukaryota</taxon>
        <taxon>Metazoa</taxon>
        <taxon>Chordata</taxon>
        <taxon>Craniata</taxon>
        <taxon>Vertebrata</taxon>
        <taxon>Euteleostomi</taxon>
        <taxon>Actinopterygii</taxon>
        <taxon>Neopterygii</taxon>
        <taxon>Teleostei</taxon>
        <taxon>Anguilliformes</taxon>
        <taxon>Anguillidae</taxon>
        <taxon>Anguilla</taxon>
    </lineage>
</organism>
<dbReference type="AlphaFoldDB" id="A0A0E9PUN5"/>